<dbReference type="HOGENOM" id="CLU_092498_0_0_1"/>
<evidence type="ECO:0000256" key="1">
    <source>
        <dbReference type="SAM" id="SignalP"/>
    </source>
</evidence>
<keyword evidence="1" id="KW-0732">Signal</keyword>
<proteinExistence type="predicted"/>
<dbReference type="EMBL" id="CCBP010000108">
    <property type="protein sequence ID" value="CDO71866.1"/>
    <property type="molecule type" value="Genomic_DNA"/>
</dbReference>
<reference evidence="2" key="1">
    <citation type="submission" date="2014-01" db="EMBL/GenBank/DDBJ databases">
        <title>The genome of the white-rot fungus Pycnoporus cinnabarinus: a basidiomycete model with a versatile arsenal for lignocellulosic biomass breakdown.</title>
        <authorList>
            <person name="Levasseur A."/>
            <person name="Lomascolo A."/>
            <person name="Ruiz-Duenas F.J."/>
            <person name="Uzan E."/>
            <person name="Piumi F."/>
            <person name="Kues U."/>
            <person name="Ram A.F.J."/>
            <person name="Murat C."/>
            <person name="Haon M."/>
            <person name="Benoit I."/>
            <person name="Arfi Y."/>
            <person name="Chevret D."/>
            <person name="Drula E."/>
            <person name="Kwon M.J."/>
            <person name="Gouret P."/>
            <person name="Lesage-Meessen L."/>
            <person name="Lombard V."/>
            <person name="Mariette J."/>
            <person name="Noirot C."/>
            <person name="Park J."/>
            <person name="Patyshakuliyeva A."/>
            <person name="Wieneger R.A.B."/>
            <person name="Wosten H.A.B."/>
            <person name="Martin F."/>
            <person name="Coutinho P.M."/>
            <person name="de Vries R."/>
            <person name="Martinez A.T."/>
            <person name="Klopp C."/>
            <person name="Pontarotti P."/>
            <person name="Henrissat B."/>
            <person name="Record E."/>
        </authorList>
    </citation>
    <scope>NUCLEOTIDE SEQUENCE [LARGE SCALE GENOMIC DNA]</scope>
    <source>
        <strain evidence="2">BRFM137</strain>
    </source>
</reference>
<feature type="signal peptide" evidence="1">
    <location>
        <begin position="1"/>
        <end position="22"/>
    </location>
</feature>
<evidence type="ECO:0000313" key="2">
    <source>
        <dbReference type="EMBL" id="CDO71866.1"/>
    </source>
</evidence>
<keyword evidence="3" id="KW-1185">Reference proteome</keyword>
<feature type="chain" id="PRO_5001592100" evidence="1">
    <location>
        <begin position="23"/>
        <end position="178"/>
    </location>
</feature>
<comment type="caution">
    <text evidence="2">The sequence shown here is derived from an EMBL/GenBank/DDBJ whole genome shotgun (WGS) entry which is preliminary data.</text>
</comment>
<organism evidence="2 3">
    <name type="scientific">Pycnoporus cinnabarinus</name>
    <name type="common">Cinnabar-red polypore</name>
    <name type="synonym">Trametes cinnabarina</name>
    <dbReference type="NCBI Taxonomy" id="5643"/>
    <lineage>
        <taxon>Eukaryota</taxon>
        <taxon>Fungi</taxon>
        <taxon>Dikarya</taxon>
        <taxon>Basidiomycota</taxon>
        <taxon>Agaricomycotina</taxon>
        <taxon>Agaricomycetes</taxon>
        <taxon>Polyporales</taxon>
        <taxon>Polyporaceae</taxon>
        <taxon>Trametes</taxon>
    </lineage>
</organism>
<evidence type="ECO:0000313" key="3">
    <source>
        <dbReference type="Proteomes" id="UP000029665"/>
    </source>
</evidence>
<sequence>MKFFSVAPVLAAVAFGAASVVAQGATAIANGINQVTQLSASSTHVKHSLSGLQCSEYPVGQVLINDFQNIVNTVVAFTDTLSDAKPLGDADAQLVVAALTQFVKVHQALLNTVIGKHSLAAQFFVTAQIAAILRTLEGGIDTFAFDLIALIPTQSDSANTQFSALHVTISNAITVYSN</sequence>
<dbReference type="AlphaFoldDB" id="A0A060SCE2"/>
<accession>A0A060SCE2</accession>
<gene>
    <name evidence="2" type="ORF">BN946_scf184940.g13</name>
</gene>
<name>A0A060SCE2_PYCCI</name>
<dbReference type="OrthoDB" id="3210262at2759"/>
<dbReference type="Proteomes" id="UP000029665">
    <property type="component" value="Unassembled WGS sequence"/>
</dbReference>
<protein>
    <submittedName>
        <fullName evidence="2">Uncharacterized protein</fullName>
    </submittedName>
</protein>
<dbReference type="OMA" id="HSIAAQF"/>